<dbReference type="InterPro" id="IPR032675">
    <property type="entry name" value="LRR_dom_sf"/>
</dbReference>
<feature type="compositionally biased region" description="Polar residues" evidence="4">
    <location>
        <begin position="103"/>
        <end position="115"/>
    </location>
</feature>
<sequence>MQVQPTIKSLIQKATFRNEAGKKYDTLNERNSTGGEKFGMKGDEIILNKSYNQDSVFTSKLNNSYGVKRPQTENSQQVMMSKIKREIEERQTHSPDRRKRRQALSQNRKTTTVKSQRIKNYKYDTVSTLHNEYTSPSALRESYNFSLGITDGQQSLSQIDIDVNCSSERGTAEIISRNQKRAKLAYNNRNPSQTVLINQSIAKTSTSQTIQRGKLKRPQSNMGRIEEVDNGQLNMSGAQHKFINPYSSFEASPSILASANINSSLTTINNTKFKSKINNNRVSYVNGNISSNKIDLIQSQANQSFNTTFVDRRTRNSSYGGNSQILDILKESCYSTKKSSAVVKIDMRNTDKVQCLNENEILRIFQARNLDLGLSFFDQQYQRFKDYCQKTCINRKIKLMDLGMGVNAAIELSQIIAVNQNIVHLDLKKNLLGDEGCKILIKAVSKSKSLVHLDLSSNQITHKGAKKIFTHLIPNSSLISLKLGSIDGVNKNKVGQKGIVHLVNLLQFSKFLQFLDLRCNILSDNGIISLCDAIFQNKTLVSLNLASNEITSYGMDRLKDTLLSTEIKELDLSGNPLGNQGIEYLSHYIHNNNCYLERLNVSECKFQSPGSVLLFQAVRKSSMMKHLSLDKNDIRSRSTSYLTTGIYHGLVYLSMNRCNLGDDGGISVAEGLSRSKQLKYMFLQYNSLSDEAAKTFSEALIKSSINIEHLDLSHNKINDAGGELIAMSMSQNKSLSKLNLKRNNLKITSGAMFAKSVKSNKQIQYLNLDGNSVNINFIEEIAEILLQNMIRASKNKIPQYKSEVVQLKLDHEKGFSTTQNDIQNCKKNKLTILEDIKRKQSQYEVVREDEKYKNDEIEEEKKLVDKKYQEFQNYYIDEEQKIKAKQEAKEQELQLLQKWVTKQQDINYNTVETIKETKIAIQRLRKEQYEERLKMEQTLILEETSVIKAEKQYNAVKIEHSKYAPQLENNVVEEHLQADERFDTDTNNDTTSHFDHHFETNSKNGGDKHRKSKSKTGTSGVKQKKNK</sequence>
<dbReference type="PANTHER" id="PTHR24113">
    <property type="entry name" value="RAN GTPASE-ACTIVATING PROTEIN 1"/>
    <property type="match status" value="1"/>
</dbReference>
<dbReference type="GO" id="GO:0048471">
    <property type="term" value="C:perinuclear region of cytoplasm"/>
    <property type="evidence" value="ECO:0007669"/>
    <property type="project" value="TreeGrafter"/>
</dbReference>
<dbReference type="GO" id="GO:0005829">
    <property type="term" value="C:cytosol"/>
    <property type="evidence" value="ECO:0007669"/>
    <property type="project" value="TreeGrafter"/>
</dbReference>
<organism evidence="5 6">
    <name type="scientific">Stylonychia lemnae</name>
    <name type="common">Ciliate</name>
    <dbReference type="NCBI Taxonomy" id="5949"/>
    <lineage>
        <taxon>Eukaryota</taxon>
        <taxon>Sar</taxon>
        <taxon>Alveolata</taxon>
        <taxon>Ciliophora</taxon>
        <taxon>Intramacronucleata</taxon>
        <taxon>Spirotrichea</taxon>
        <taxon>Stichotrichia</taxon>
        <taxon>Sporadotrichida</taxon>
        <taxon>Oxytrichidae</taxon>
        <taxon>Stylonychinae</taxon>
        <taxon>Stylonychia</taxon>
    </lineage>
</organism>
<dbReference type="InParanoid" id="A0A078AWT2"/>
<reference evidence="5 6" key="1">
    <citation type="submission" date="2014-06" db="EMBL/GenBank/DDBJ databases">
        <authorList>
            <person name="Swart Estienne"/>
        </authorList>
    </citation>
    <scope>NUCLEOTIDE SEQUENCE [LARGE SCALE GENOMIC DNA]</scope>
    <source>
        <strain evidence="5 6">130c</strain>
    </source>
</reference>
<dbReference type="GO" id="GO:0005096">
    <property type="term" value="F:GTPase activator activity"/>
    <property type="evidence" value="ECO:0007669"/>
    <property type="project" value="UniProtKB-KW"/>
</dbReference>
<dbReference type="InterPro" id="IPR001611">
    <property type="entry name" value="Leu-rich_rpt"/>
</dbReference>
<feature type="region of interest" description="Disordered" evidence="4">
    <location>
        <begin position="983"/>
        <end position="1027"/>
    </location>
</feature>
<evidence type="ECO:0000256" key="1">
    <source>
        <dbReference type="ARBA" id="ARBA00022468"/>
    </source>
</evidence>
<keyword evidence="1" id="KW-0343">GTPase activation</keyword>
<evidence type="ECO:0000313" key="6">
    <source>
        <dbReference type="Proteomes" id="UP000039865"/>
    </source>
</evidence>
<dbReference type="AlphaFoldDB" id="A0A078AWT2"/>
<dbReference type="GO" id="GO:0006913">
    <property type="term" value="P:nucleocytoplasmic transport"/>
    <property type="evidence" value="ECO:0007669"/>
    <property type="project" value="TreeGrafter"/>
</dbReference>
<evidence type="ECO:0000313" key="5">
    <source>
        <dbReference type="EMBL" id="CDW86885.1"/>
    </source>
</evidence>
<dbReference type="SUPFAM" id="SSF52047">
    <property type="entry name" value="RNI-like"/>
    <property type="match status" value="2"/>
</dbReference>
<dbReference type="InterPro" id="IPR027038">
    <property type="entry name" value="RanGap"/>
</dbReference>
<evidence type="ECO:0000256" key="3">
    <source>
        <dbReference type="ARBA" id="ARBA00022737"/>
    </source>
</evidence>
<evidence type="ECO:0000256" key="2">
    <source>
        <dbReference type="ARBA" id="ARBA00022614"/>
    </source>
</evidence>
<keyword evidence="6" id="KW-1185">Reference proteome</keyword>
<evidence type="ECO:0008006" key="7">
    <source>
        <dbReference type="Google" id="ProtNLM"/>
    </source>
</evidence>
<keyword evidence="3" id="KW-0677">Repeat</keyword>
<dbReference type="GO" id="GO:0005634">
    <property type="term" value="C:nucleus"/>
    <property type="evidence" value="ECO:0007669"/>
    <property type="project" value="TreeGrafter"/>
</dbReference>
<dbReference type="Pfam" id="PF13516">
    <property type="entry name" value="LRR_6"/>
    <property type="match status" value="7"/>
</dbReference>
<proteinExistence type="predicted"/>
<dbReference type="GO" id="GO:0031267">
    <property type="term" value="F:small GTPase binding"/>
    <property type="evidence" value="ECO:0007669"/>
    <property type="project" value="TreeGrafter"/>
</dbReference>
<dbReference type="SMART" id="SM00368">
    <property type="entry name" value="LRR_RI"/>
    <property type="match status" value="12"/>
</dbReference>
<dbReference type="Gene3D" id="3.80.10.10">
    <property type="entry name" value="Ribonuclease Inhibitor"/>
    <property type="match status" value="4"/>
</dbReference>
<accession>A0A078AWT2</accession>
<dbReference type="OrthoDB" id="292937at2759"/>
<gene>
    <name evidence="5" type="primary">Contig10946.g11699</name>
    <name evidence="5" type="ORF">STYLEM_15985</name>
</gene>
<feature type="region of interest" description="Disordered" evidence="4">
    <location>
        <begin position="87"/>
        <end position="116"/>
    </location>
</feature>
<name>A0A078AWT2_STYLE</name>
<evidence type="ECO:0000256" key="4">
    <source>
        <dbReference type="SAM" id="MobiDB-lite"/>
    </source>
</evidence>
<protein>
    <recommendedName>
        <fullName evidence="7">Leucine Rich Repeat family protein</fullName>
    </recommendedName>
</protein>
<dbReference type="EMBL" id="CCKQ01015075">
    <property type="protein sequence ID" value="CDW86885.1"/>
    <property type="molecule type" value="Genomic_DNA"/>
</dbReference>
<dbReference type="Proteomes" id="UP000039865">
    <property type="component" value="Unassembled WGS sequence"/>
</dbReference>
<dbReference type="PANTHER" id="PTHR24113:SF12">
    <property type="entry name" value="RAN GTPASE-ACTIVATING PROTEIN 1"/>
    <property type="match status" value="1"/>
</dbReference>
<keyword evidence="2" id="KW-0433">Leucine-rich repeat</keyword>